<keyword evidence="2 5" id="KW-0808">Transferase</keyword>
<dbReference type="InterPro" id="IPR019874">
    <property type="entry name" value="RF_methyltr_PrmC"/>
</dbReference>
<dbReference type="RefSeq" id="WP_110814966.1">
    <property type="nucleotide sequence ID" value="NZ_QJTE01000004.1"/>
</dbReference>
<dbReference type="Gene3D" id="3.40.50.150">
    <property type="entry name" value="Vaccinia Virus protein VP39"/>
    <property type="match status" value="1"/>
</dbReference>
<dbReference type="Pfam" id="PF05175">
    <property type="entry name" value="MTS"/>
    <property type="match status" value="1"/>
</dbReference>
<evidence type="ECO:0000256" key="1">
    <source>
        <dbReference type="ARBA" id="ARBA00022603"/>
    </source>
</evidence>
<protein>
    <recommendedName>
        <fullName evidence="5">Release factor glutamine methyltransferase</fullName>
        <shortName evidence="5">RF MTase</shortName>
        <ecNumber evidence="5">2.1.1.297</ecNumber>
    </recommendedName>
    <alternativeName>
        <fullName evidence="5">N5-glutamine methyltransferase PrmC</fullName>
    </alternativeName>
    <alternativeName>
        <fullName evidence="5">Protein-(glutamine-N5) MTase PrmC</fullName>
    </alternativeName>
    <alternativeName>
        <fullName evidence="5">Protein-glutamine N-methyltransferase PrmC</fullName>
    </alternativeName>
</protein>
<evidence type="ECO:0000256" key="2">
    <source>
        <dbReference type="ARBA" id="ARBA00022679"/>
    </source>
</evidence>
<dbReference type="Pfam" id="PF17827">
    <property type="entry name" value="PrmC_N"/>
    <property type="match status" value="1"/>
</dbReference>
<dbReference type="AlphaFoldDB" id="A0A318SNA0"/>
<comment type="function">
    <text evidence="5">Methylates the class 1 translation termination release factors RF1/PrfA and RF2/PrfB on the glutamine residue of the universally conserved GGQ motif.</text>
</comment>
<evidence type="ECO:0000256" key="4">
    <source>
        <dbReference type="ARBA" id="ARBA00048391"/>
    </source>
</evidence>
<evidence type="ECO:0000256" key="3">
    <source>
        <dbReference type="ARBA" id="ARBA00022691"/>
    </source>
</evidence>
<feature type="binding site" evidence="5">
    <location>
        <position position="175"/>
    </location>
    <ligand>
        <name>S-adenosyl-L-methionine</name>
        <dbReference type="ChEBI" id="CHEBI:59789"/>
    </ligand>
</feature>
<comment type="similarity">
    <text evidence="5">Belongs to the protein N5-glutamine methyltransferase family. PrmC subfamily.</text>
</comment>
<reference evidence="8 9" key="1">
    <citation type="submission" date="2018-06" db="EMBL/GenBank/DDBJ databases">
        <title>Genomic Encyclopedia of Type Strains, Phase III (KMG-III): the genomes of soil and plant-associated and newly described type strains.</title>
        <authorList>
            <person name="Whitman W."/>
        </authorList>
    </citation>
    <scope>NUCLEOTIDE SEQUENCE [LARGE SCALE GENOMIC DNA]</scope>
    <source>
        <strain evidence="8 9">CECT 9025</strain>
    </source>
</reference>
<feature type="binding site" evidence="5">
    <location>
        <position position="189"/>
    </location>
    <ligand>
        <name>S-adenosyl-L-methionine</name>
        <dbReference type="ChEBI" id="CHEBI:59789"/>
    </ligand>
</feature>
<dbReference type="InterPro" id="IPR050320">
    <property type="entry name" value="N5-glutamine_MTase"/>
</dbReference>
<organism evidence="8 9">
    <name type="scientific">Pseudoroseicyclus aestuarii</name>
    <dbReference type="NCBI Taxonomy" id="1795041"/>
    <lineage>
        <taxon>Bacteria</taxon>
        <taxon>Pseudomonadati</taxon>
        <taxon>Pseudomonadota</taxon>
        <taxon>Alphaproteobacteria</taxon>
        <taxon>Rhodobacterales</taxon>
        <taxon>Paracoccaceae</taxon>
        <taxon>Pseudoroseicyclus</taxon>
    </lineage>
</organism>
<feature type="binding site" evidence="5">
    <location>
        <begin position="123"/>
        <end position="127"/>
    </location>
    <ligand>
        <name>S-adenosyl-L-methionine</name>
        <dbReference type="ChEBI" id="CHEBI:59789"/>
    </ligand>
</feature>
<dbReference type="PANTHER" id="PTHR18895:SF74">
    <property type="entry name" value="MTRF1L RELEASE FACTOR GLUTAMINE METHYLTRANSFERASE"/>
    <property type="match status" value="1"/>
</dbReference>
<evidence type="ECO:0000313" key="8">
    <source>
        <dbReference type="EMBL" id="PYE82314.1"/>
    </source>
</evidence>
<feature type="domain" description="Release factor glutamine methyltransferase N-terminal" evidence="7">
    <location>
        <begin position="13"/>
        <end position="82"/>
    </location>
</feature>
<dbReference type="InterPro" id="IPR004556">
    <property type="entry name" value="HemK-like"/>
</dbReference>
<dbReference type="SUPFAM" id="SSF53335">
    <property type="entry name" value="S-adenosyl-L-methionine-dependent methyltransferases"/>
    <property type="match status" value="1"/>
</dbReference>
<keyword evidence="1 5" id="KW-0489">Methyltransferase</keyword>
<evidence type="ECO:0000259" key="6">
    <source>
        <dbReference type="Pfam" id="PF05175"/>
    </source>
</evidence>
<dbReference type="InterPro" id="IPR029063">
    <property type="entry name" value="SAM-dependent_MTases_sf"/>
</dbReference>
<dbReference type="NCBIfam" id="TIGR03534">
    <property type="entry name" value="RF_mod_PrmC"/>
    <property type="match status" value="1"/>
</dbReference>
<evidence type="ECO:0000256" key="5">
    <source>
        <dbReference type="HAMAP-Rule" id="MF_02126"/>
    </source>
</evidence>
<evidence type="ECO:0000259" key="7">
    <source>
        <dbReference type="Pfam" id="PF17827"/>
    </source>
</evidence>
<dbReference type="NCBIfam" id="TIGR00536">
    <property type="entry name" value="hemK_fam"/>
    <property type="match status" value="1"/>
</dbReference>
<sequence>MSLPSGPVTGAAALVRAVARLTEAGVPGAPGDGRRLLAHALGIPPGRLMLVLPEPLDAERLAAFEGLVDRRCAREPISHLTGRRAFYGRDFRVTADTLDPRPETEALVEAALSAPFSSLLDLGTGTGCILLTLLAETPGASGIGIDLSAAACAVAEANAEALGLTDRATILQGDWAEGVTGGFDLITSNPPYIALGEMAGLSPEVRDWEPRGALTDGGDGLGAYRAILAQAPRLMAPGGRLLLELGLGQGPDVLALGAAAGLAGGRLLPDLDGRDRVAAFAAPLTRR</sequence>
<dbReference type="InterPro" id="IPR007848">
    <property type="entry name" value="Small_mtfrase_dom"/>
</dbReference>
<dbReference type="OrthoDB" id="9800643at2"/>
<dbReference type="HAMAP" id="MF_02126">
    <property type="entry name" value="RF_methyltr_PrmC"/>
    <property type="match status" value="1"/>
</dbReference>
<proteinExistence type="inferred from homology"/>
<dbReference type="EMBL" id="QJTE01000004">
    <property type="protein sequence ID" value="PYE82314.1"/>
    <property type="molecule type" value="Genomic_DNA"/>
</dbReference>
<name>A0A318SNA0_9RHOB</name>
<dbReference type="Proteomes" id="UP000248311">
    <property type="component" value="Unassembled WGS sequence"/>
</dbReference>
<gene>
    <name evidence="5" type="primary">prmC</name>
    <name evidence="8" type="ORF">DFP88_10467</name>
</gene>
<comment type="caution">
    <text evidence="8">The sequence shown here is derived from an EMBL/GenBank/DDBJ whole genome shotgun (WGS) entry which is preliminary data.</text>
</comment>
<accession>A0A318SNA0</accession>
<dbReference type="Gene3D" id="1.10.8.10">
    <property type="entry name" value="DNA helicase RuvA subunit, C-terminal domain"/>
    <property type="match status" value="1"/>
</dbReference>
<keyword evidence="3 5" id="KW-0949">S-adenosyl-L-methionine</keyword>
<dbReference type="EC" id="2.1.1.297" evidence="5"/>
<dbReference type="CDD" id="cd02440">
    <property type="entry name" value="AdoMet_MTases"/>
    <property type="match status" value="1"/>
</dbReference>
<keyword evidence="9" id="KW-1185">Reference proteome</keyword>
<feature type="domain" description="Methyltransferase small" evidence="6">
    <location>
        <begin position="104"/>
        <end position="193"/>
    </location>
</feature>
<dbReference type="InterPro" id="IPR040758">
    <property type="entry name" value="PrmC_N"/>
</dbReference>
<comment type="catalytic activity">
    <reaction evidence="4 5">
        <text>L-glutaminyl-[peptide chain release factor] + S-adenosyl-L-methionine = N(5)-methyl-L-glutaminyl-[peptide chain release factor] + S-adenosyl-L-homocysteine + H(+)</text>
        <dbReference type="Rhea" id="RHEA:42896"/>
        <dbReference type="Rhea" id="RHEA-COMP:10271"/>
        <dbReference type="Rhea" id="RHEA-COMP:10272"/>
        <dbReference type="ChEBI" id="CHEBI:15378"/>
        <dbReference type="ChEBI" id="CHEBI:30011"/>
        <dbReference type="ChEBI" id="CHEBI:57856"/>
        <dbReference type="ChEBI" id="CHEBI:59789"/>
        <dbReference type="ChEBI" id="CHEBI:61891"/>
        <dbReference type="EC" id="2.1.1.297"/>
    </reaction>
</comment>
<dbReference type="GO" id="GO:0102559">
    <property type="term" value="F:peptide chain release factor N(5)-glutamine methyltransferase activity"/>
    <property type="evidence" value="ECO:0007669"/>
    <property type="project" value="UniProtKB-EC"/>
</dbReference>
<dbReference type="GO" id="GO:0032259">
    <property type="term" value="P:methylation"/>
    <property type="evidence" value="ECO:0007669"/>
    <property type="project" value="UniProtKB-KW"/>
</dbReference>
<dbReference type="PANTHER" id="PTHR18895">
    <property type="entry name" value="HEMK METHYLTRANSFERASE"/>
    <property type="match status" value="1"/>
</dbReference>
<evidence type="ECO:0000313" key="9">
    <source>
        <dbReference type="Proteomes" id="UP000248311"/>
    </source>
</evidence>
<feature type="binding site" evidence="5">
    <location>
        <begin position="189"/>
        <end position="192"/>
    </location>
    <ligand>
        <name>substrate</name>
    </ligand>
</feature>
<feature type="binding site" evidence="5">
    <location>
        <position position="146"/>
    </location>
    <ligand>
        <name>S-adenosyl-L-methionine</name>
        <dbReference type="ChEBI" id="CHEBI:59789"/>
    </ligand>
</feature>